<dbReference type="EMBL" id="WNTK01000161">
    <property type="protein sequence ID" value="KAG9471295.1"/>
    <property type="molecule type" value="Genomic_DNA"/>
</dbReference>
<dbReference type="Proteomes" id="UP000770717">
    <property type="component" value="Unassembled WGS sequence"/>
</dbReference>
<accession>A0A8J6ELQ4</accession>
<evidence type="ECO:0000313" key="1">
    <source>
        <dbReference type="EMBL" id="KAG9471295.1"/>
    </source>
</evidence>
<protein>
    <submittedName>
        <fullName evidence="1">Uncharacterized protein</fullName>
    </submittedName>
</protein>
<reference evidence="1" key="1">
    <citation type="thesis" date="2020" institute="ProQuest LLC" country="789 East Eisenhower Parkway, Ann Arbor, MI, USA">
        <title>Comparative Genomics and Chromosome Evolution.</title>
        <authorList>
            <person name="Mudd A.B."/>
        </authorList>
    </citation>
    <scope>NUCLEOTIDE SEQUENCE</scope>
    <source>
        <strain evidence="1">HN-11 Male</strain>
        <tissue evidence="1">Kidney and liver</tissue>
    </source>
</reference>
<keyword evidence="2" id="KW-1185">Reference proteome</keyword>
<name>A0A8J6ELQ4_ELECQ</name>
<dbReference type="AlphaFoldDB" id="A0A8J6ELQ4"/>
<gene>
    <name evidence="1" type="ORF">GDO78_015241</name>
</gene>
<comment type="caution">
    <text evidence="1">The sequence shown here is derived from an EMBL/GenBank/DDBJ whole genome shotgun (WGS) entry which is preliminary data.</text>
</comment>
<proteinExistence type="predicted"/>
<sequence length="92" mass="10104">MMILPDVLSAPPAVQEVIELDEGNAAEHRTAPHRHITLESFTFRLHCSFSVLINLPADYCQLHSGRRRTMLYCLSSGSLVCAAGNPQCLLPA</sequence>
<evidence type="ECO:0000313" key="2">
    <source>
        <dbReference type="Proteomes" id="UP000770717"/>
    </source>
</evidence>
<organism evidence="1 2">
    <name type="scientific">Eleutherodactylus coqui</name>
    <name type="common">Puerto Rican coqui</name>
    <dbReference type="NCBI Taxonomy" id="57060"/>
    <lineage>
        <taxon>Eukaryota</taxon>
        <taxon>Metazoa</taxon>
        <taxon>Chordata</taxon>
        <taxon>Craniata</taxon>
        <taxon>Vertebrata</taxon>
        <taxon>Euteleostomi</taxon>
        <taxon>Amphibia</taxon>
        <taxon>Batrachia</taxon>
        <taxon>Anura</taxon>
        <taxon>Neobatrachia</taxon>
        <taxon>Hyloidea</taxon>
        <taxon>Eleutherodactylidae</taxon>
        <taxon>Eleutherodactylinae</taxon>
        <taxon>Eleutherodactylus</taxon>
        <taxon>Eleutherodactylus</taxon>
    </lineage>
</organism>